<name>A0ABR9V0M5_9CHRO</name>
<keyword evidence="1" id="KW-0472">Membrane</keyword>
<evidence type="ECO:0000313" key="2">
    <source>
        <dbReference type="EMBL" id="MBE9221427.1"/>
    </source>
</evidence>
<dbReference type="EMBL" id="JADEWC010000002">
    <property type="protein sequence ID" value="MBE9221427.1"/>
    <property type="molecule type" value="Genomic_DNA"/>
</dbReference>
<feature type="transmembrane region" description="Helical" evidence="1">
    <location>
        <begin position="21"/>
        <end position="41"/>
    </location>
</feature>
<evidence type="ECO:0000256" key="1">
    <source>
        <dbReference type="SAM" id="Phobius"/>
    </source>
</evidence>
<reference evidence="2 3" key="1">
    <citation type="submission" date="2020-10" db="EMBL/GenBank/DDBJ databases">
        <authorList>
            <person name="Castelo-Branco R."/>
            <person name="Eusebio N."/>
            <person name="Adriana R."/>
            <person name="Vieira A."/>
            <person name="Brugerolle De Fraissinette N."/>
            <person name="Rezende De Castro R."/>
            <person name="Schneider M.P."/>
            <person name="Vasconcelos V."/>
            <person name="Leao P.N."/>
        </authorList>
    </citation>
    <scope>NUCLEOTIDE SEQUENCE [LARGE SCALE GENOMIC DNA]</scope>
    <source>
        <strain evidence="2 3">LEGE 03274</strain>
    </source>
</reference>
<keyword evidence="1" id="KW-1133">Transmembrane helix</keyword>
<keyword evidence="3" id="KW-1185">Reference proteome</keyword>
<sequence length="116" mass="12843">MVVTANRKASSLNKIKQPLQKINWALLISISAHGAFFSLILPELNLNSPSENAEISGETTVIELNALEQTRLPNLDAPQRFANFNNLNLPNNTENNIDNIPIPNFDALPFPSYDNS</sequence>
<evidence type="ECO:0000313" key="3">
    <source>
        <dbReference type="Proteomes" id="UP000654604"/>
    </source>
</evidence>
<comment type="caution">
    <text evidence="2">The sequence shown here is derived from an EMBL/GenBank/DDBJ whole genome shotgun (WGS) entry which is preliminary data.</text>
</comment>
<accession>A0ABR9V0M5</accession>
<gene>
    <name evidence="2" type="ORF">IQ215_01835</name>
</gene>
<organism evidence="2 3">
    <name type="scientific">Cyanobacterium stanieri LEGE 03274</name>
    <dbReference type="NCBI Taxonomy" id="1828756"/>
    <lineage>
        <taxon>Bacteria</taxon>
        <taxon>Bacillati</taxon>
        <taxon>Cyanobacteriota</taxon>
        <taxon>Cyanophyceae</taxon>
        <taxon>Oscillatoriophycideae</taxon>
        <taxon>Chroococcales</taxon>
        <taxon>Geminocystaceae</taxon>
        <taxon>Cyanobacterium</taxon>
    </lineage>
</organism>
<keyword evidence="1" id="KW-0812">Transmembrane</keyword>
<feature type="non-terminal residue" evidence="2">
    <location>
        <position position="116"/>
    </location>
</feature>
<protein>
    <recommendedName>
        <fullName evidence="4">Energy transducer TonB</fullName>
    </recommendedName>
</protein>
<evidence type="ECO:0008006" key="4">
    <source>
        <dbReference type="Google" id="ProtNLM"/>
    </source>
</evidence>
<dbReference type="Proteomes" id="UP000654604">
    <property type="component" value="Unassembled WGS sequence"/>
</dbReference>
<proteinExistence type="predicted"/>